<dbReference type="EMBL" id="JBHSDR010000006">
    <property type="protein sequence ID" value="MFC4296016.1"/>
    <property type="molecule type" value="Genomic_DNA"/>
</dbReference>
<accession>A0ABV8RRI0</accession>
<feature type="signal peptide" evidence="2">
    <location>
        <begin position="1"/>
        <end position="26"/>
    </location>
</feature>
<feature type="compositionally biased region" description="Basic and acidic residues" evidence="1">
    <location>
        <begin position="36"/>
        <end position="54"/>
    </location>
</feature>
<sequence length="139" mass="16610">MRTRTKILATALIAGSALTAALPAQAQSYPQANRYEQNRHEQDRRDYNGYDRNYRGNANAIYQQIQQLRMRIQRTDARDRISEREAAGLRRAVNQLQQQFRDYNRNGLSQRETRILQDRINQIRARLSYERRDNDGRRW</sequence>
<feature type="region of interest" description="Disordered" evidence="1">
    <location>
        <begin position="30"/>
        <end position="54"/>
    </location>
</feature>
<evidence type="ECO:0000313" key="3">
    <source>
        <dbReference type="EMBL" id="MFC4296016.1"/>
    </source>
</evidence>
<dbReference type="RefSeq" id="WP_379539471.1">
    <property type="nucleotide sequence ID" value="NZ_JBHSDR010000006.1"/>
</dbReference>
<keyword evidence="2" id="KW-0732">Signal</keyword>
<dbReference type="Proteomes" id="UP001595828">
    <property type="component" value="Unassembled WGS sequence"/>
</dbReference>
<evidence type="ECO:0000256" key="1">
    <source>
        <dbReference type="SAM" id="MobiDB-lite"/>
    </source>
</evidence>
<evidence type="ECO:0000256" key="2">
    <source>
        <dbReference type="SAM" id="SignalP"/>
    </source>
</evidence>
<comment type="caution">
    <text evidence="3">The sequence shown here is derived from an EMBL/GenBank/DDBJ whole genome shotgun (WGS) entry which is preliminary data.</text>
</comment>
<name>A0ABV8RRI0_9SPHN</name>
<feature type="chain" id="PRO_5047067477" evidence="2">
    <location>
        <begin position="27"/>
        <end position="139"/>
    </location>
</feature>
<proteinExistence type="predicted"/>
<keyword evidence="4" id="KW-1185">Reference proteome</keyword>
<reference evidence="4" key="1">
    <citation type="journal article" date="2019" name="Int. J. Syst. Evol. Microbiol.">
        <title>The Global Catalogue of Microorganisms (GCM) 10K type strain sequencing project: providing services to taxonomists for standard genome sequencing and annotation.</title>
        <authorList>
            <consortium name="The Broad Institute Genomics Platform"/>
            <consortium name="The Broad Institute Genome Sequencing Center for Infectious Disease"/>
            <person name="Wu L."/>
            <person name="Ma J."/>
        </authorList>
    </citation>
    <scope>NUCLEOTIDE SEQUENCE [LARGE SCALE GENOMIC DNA]</scope>
    <source>
        <strain evidence="4">CGMCC 1.12989</strain>
    </source>
</reference>
<organism evidence="3 4">
    <name type="scientific">Novosphingobium tardum</name>
    <dbReference type="NCBI Taxonomy" id="1538021"/>
    <lineage>
        <taxon>Bacteria</taxon>
        <taxon>Pseudomonadati</taxon>
        <taxon>Pseudomonadota</taxon>
        <taxon>Alphaproteobacteria</taxon>
        <taxon>Sphingomonadales</taxon>
        <taxon>Sphingomonadaceae</taxon>
        <taxon>Novosphingobium</taxon>
    </lineage>
</organism>
<protein>
    <submittedName>
        <fullName evidence="3">Uncharacterized protein</fullName>
    </submittedName>
</protein>
<gene>
    <name evidence="3" type="ORF">ACFO0A_13225</name>
</gene>
<evidence type="ECO:0000313" key="4">
    <source>
        <dbReference type="Proteomes" id="UP001595828"/>
    </source>
</evidence>